<dbReference type="PANTHER" id="PTHR33204">
    <property type="entry name" value="TRANSCRIPTIONAL REGULATOR, MARR FAMILY"/>
    <property type="match status" value="1"/>
</dbReference>
<protein>
    <submittedName>
        <fullName evidence="5">DNA-binding transcriptional regulator, HxlR family</fullName>
    </submittedName>
</protein>
<evidence type="ECO:0000256" key="1">
    <source>
        <dbReference type="ARBA" id="ARBA00023015"/>
    </source>
</evidence>
<dbReference type="InterPro" id="IPR002577">
    <property type="entry name" value="HTH_HxlR"/>
</dbReference>
<keyword evidence="3" id="KW-0804">Transcription</keyword>
<evidence type="ECO:0000256" key="2">
    <source>
        <dbReference type="ARBA" id="ARBA00023125"/>
    </source>
</evidence>
<dbReference type="GO" id="GO:0003677">
    <property type="term" value="F:DNA binding"/>
    <property type="evidence" value="ECO:0007669"/>
    <property type="project" value="UniProtKB-KW"/>
</dbReference>
<keyword evidence="2 5" id="KW-0238">DNA-binding</keyword>
<dbReference type="GeneID" id="90590198"/>
<evidence type="ECO:0000256" key="3">
    <source>
        <dbReference type="ARBA" id="ARBA00023163"/>
    </source>
</evidence>
<keyword evidence="1" id="KW-0805">Transcription regulation</keyword>
<dbReference type="EMBL" id="CP104395">
    <property type="protein sequence ID" value="WEL19772.1"/>
    <property type="molecule type" value="Genomic_DNA"/>
</dbReference>
<dbReference type="Proteomes" id="UP001218034">
    <property type="component" value="Chromosome"/>
</dbReference>
<accession>A0ABY8CEY4</accession>
<organism evidence="5 6">
    <name type="scientific">Candidatus Nanohalococcus occultus</name>
    <dbReference type="NCBI Taxonomy" id="2978047"/>
    <lineage>
        <taxon>Archaea</taxon>
        <taxon>Candidatus Nanohalarchaeota</taxon>
        <taxon>Candidatus Nanohalarchaeota incertae sedis</taxon>
        <taxon>Candidatus Nanohalococcus</taxon>
    </lineage>
</organism>
<dbReference type="InterPro" id="IPR036390">
    <property type="entry name" value="WH_DNA-bd_sf"/>
</dbReference>
<dbReference type="Gene3D" id="1.10.10.10">
    <property type="entry name" value="Winged helix-like DNA-binding domain superfamily/Winged helix DNA-binding domain"/>
    <property type="match status" value="1"/>
</dbReference>
<evidence type="ECO:0000313" key="6">
    <source>
        <dbReference type="Proteomes" id="UP001218034"/>
    </source>
</evidence>
<reference evidence="5 6" key="1">
    <citation type="submission" date="2022-09" db="EMBL/GenBank/DDBJ databases">
        <title>Xylan utilization by haloarchaea-nanohaloarchaea associations.</title>
        <authorList>
            <person name="Yakimov M."/>
        </authorList>
    </citation>
    <scope>NUCLEOTIDE SEQUENCE [LARGE SCALE GENOMIC DNA]</scope>
    <source>
        <strain evidence="5 6">SVXNc</strain>
    </source>
</reference>
<dbReference type="InterPro" id="IPR036388">
    <property type="entry name" value="WH-like_DNA-bd_sf"/>
</dbReference>
<dbReference type="PANTHER" id="PTHR33204:SF18">
    <property type="entry name" value="TRANSCRIPTIONAL REGULATORY PROTEIN"/>
    <property type="match status" value="1"/>
</dbReference>
<dbReference type="PROSITE" id="PS51118">
    <property type="entry name" value="HTH_HXLR"/>
    <property type="match status" value="1"/>
</dbReference>
<gene>
    <name evidence="5" type="primary">hxlR</name>
    <name evidence="5" type="ORF">SVXNc_0761</name>
</gene>
<evidence type="ECO:0000313" key="5">
    <source>
        <dbReference type="EMBL" id="WEL19772.1"/>
    </source>
</evidence>
<keyword evidence="6" id="KW-1185">Reference proteome</keyword>
<proteinExistence type="predicted"/>
<dbReference type="SUPFAM" id="SSF46785">
    <property type="entry name" value="Winged helix' DNA-binding domain"/>
    <property type="match status" value="1"/>
</dbReference>
<feature type="domain" description="HTH hxlR-type" evidence="4">
    <location>
        <begin position="14"/>
        <end position="112"/>
    </location>
</feature>
<evidence type="ECO:0000259" key="4">
    <source>
        <dbReference type="PROSITE" id="PS51118"/>
    </source>
</evidence>
<name>A0ABY8CEY4_9ARCH</name>
<dbReference type="Pfam" id="PF01638">
    <property type="entry name" value="HxlR"/>
    <property type="match status" value="1"/>
</dbReference>
<sequence>MSDLPDWCTGEDFCPVTATANLLGKKYHPVILHRLLKEEKGFNELKRSIPGVTAKVLSRSLKDLQENRLVNREVLSESPKKVEYSLTEEGRSMEKVLDAMREWGEQNFTEKQG</sequence>
<dbReference type="RefSeq" id="WP_347721604.1">
    <property type="nucleotide sequence ID" value="NZ_CP104395.1"/>
</dbReference>